<dbReference type="EMBL" id="SJPQ01000001">
    <property type="protein sequence ID" value="TWT89866.1"/>
    <property type="molecule type" value="Genomic_DNA"/>
</dbReference>
<comment type="caution">
    <text evidence="1">The sequence shown here is derived from an EMBL/GenBank/DDBJ whole genome shotgun (WGS) entry which is preliminary data.</text>
</comment>
<accession>A0A5C5ZRJ5</accession>
<dbReference type="InterPro" id="IPR018247">
    <property type="entry name" value="EF_Hand_1_Ca_BS"/>
</dbReference>
<evidence type="ECO:0008006" key="3">
    <source>
        <dbReference type="Google" id="ProtNLM"/>
    </source>
</evidence>
<dbReference type="InterPro" id="IPR036439">
    <property type="entry name" value="Dockerin_dom_sf"/>
</dbReference>
<evidence type="ECO:0000313" key="2">
    <source>
        <dbReference type="Proteomes" id="UP000315440"/>
    </source>
</evidence>
<dbReference type="Gene3D" id="3.60.10.10">
    <property type="entry name" value="Endonuclease/exonuclease/phosphatase"/>
    <property type="match status" value="1"/>
</dbReference>
<sequence length="660" mass="68672">MLMVAASLACGSAAQAQLRIVTYNTLQGPRPELETVLRAIGEESVGGVAKPIDVLLLQEQTDPDESTQDIVDMLNSHYGAGVYARGDWAGAPSNSSIRQGLVYNTLTVELIAEQGLGAPTTNRNPRQPIRYQLRPVGYDETADFYAYNSHYKAGTEGASSSGTTVGARRLFEAQLIRAHADNLGADAHQIYAGDFNMRSSNEDAFQHLLSAGPAQAHDPINQLGTWHNNSSYAEWHTQSPCEFSCSGGFASGGIDDRFDLQLITATLQDDEGLSYIAGSYHTFGNNGSTYNDAINVGNTIDLAARGVTSYTTSQVLNALEDASDHLPVVADYQLPAIMTAQYATGHAPRVIRGAFGGAGQSVAVSVENTAPVVAAVGADELDYTVSKTGDLSGSTDHTAFALAGPTLHDATLTSSATGSYSATFGVSSASQGVQNGEFSQVIDWDVLDPANASFSASMDLDELTIDFGQRALGEAAEVGFDIFNLVASPGLTAGLDLDLIGMGTGDTGVFSTGLETFANLAAGLSDGATATLSTAAAGQFAASYLLTLSDEDLPGATQQTLTLSLVGEVLAGVAGDYNGNGVVDAADFTVWRDTLGSQSDLRADGNGDLIVDEDDYDLWVSNFGQTAGSPSAVTAPEPAAWLLAAAAVVAGGLRRRRHAG</sequence>
<organism evidence="1 2">
    <name type="scientific">Pseudobythopirellula maris</name>
    <dbReference type="NCBI Taxonomy" id="2527991"/>
    <lineage>
        <taxon>Bacteria</taxon>
        <taxon>Pseudomonadati</taxon>
        <taxon>Planctomycetota</taxon>
        <taxon>Planctomycetia</taxon>
        <taxon>Pirellulales</taxon>
        <taxon>Lacipirellulaceae</taxon>
        <taxon>Pseudobythopirellula</taxon>
    </lineage>
</organism>
<evidence type="ECO:0000313" key="1">
    <source>
        <dbReference type="EMBL" id="TWT89866.1"/>
    </source>
</evidence>
<name>A0A5C5ZRJ5_9BACT</name>
<keyword evidence="2" id="KW-1185">Reference proteome</keyword>
<dbReference type="Gene3D" id="1.10.1330.10">
    <property type="entry name" value="Dockerin domain"/>
    <property type="match status" value="1"/>
</dbReference>
<dbReference type="PROSITE" id="PS00018">
    <property type="entry name" value="EF_HAND_1"/>
    <property type="match status" value="1"/>
</dbReference>
<reference evidence="1 2" key="1">
    <citation type="submission" date="2019-02" db="EMBL/GenBank/DDBJ databases">
        <title>Deep-cultivation of Planctomycetes and their phenomic and genomic characterization uncovers novel biology.</title>
        <authorList>
            <person name="Wiegand S."/>
            <person name="Jogler M."/>
            <person name="Boedeker C."/>
            <person name="Pinto D."/>
            <person name="Vollmers J."/>
            <person name="Rivas-Marin E."/>
            <person name="Kohn T."/>
            <person name="Peeters S.H."/>
            <person name="Heuer A."/>
            <person name="Rast P."/>
            <person name="Oberbeckmann S."/>
            <person name="Bunk B."/>
            <person name="Jeske O."/>
            <person name="Meyerdierks A."/>
            <person name="Storesund J.E."/>
            <person name="Kallscheuer N."/>
            <person name="Luecker S."/>
            <person name="Lage O.M."/>
            <person name="Pohl T."/>
            <person name="Merkel B.J."/>
            <person name="Hornburger P."/>
            <person name="Mueller R.-W."/>
            <person name="Bruemmer F."/>
            <person name="Labrenz M."/>
            <person name="Spormann A.M."/>
            <person name="Op Den Camp H."/>
            <person name="Overmann J."/>
            <person name="Amann R."/>
            <person name="Jetten M.S.M."/>
            <person name="Mascher T."/>
            <person name="Medema M.H."/>
            <person name="Devos D.P."/>
            <person name="Kaster A.-K."/>
            <person name="Ovreas L."/>
            <person name="Rohde M."/>
            <person name="Galperin M.Y."/>
            <person name="Jogler C."/>
        </authorList>
    </citation>
    <scope>NUCLEOTIDE SEQUENCE [LARGE SCALE GENOMIC DNA]</scope>
    <source>
        <strain evidence="1 2">Mal64</strain>
    </source>
</reference>
<dbReference type="SUPFAM" id="SSF56219">
    <property type="entry name" value="DNase I-like"/>
    <property type="match status" value="1"/>
</dbReference>
<protein>
    <recommendedName>
        <fullName evidence="3">Endonuclease/Exonuclease/phosphatase family protein</fullName>
    </recommendedName>
</protein>
<proteinExistence type="predicted"/>
<dbReference type="InterPro" id="IPR036691">
    <property type="entry name" value="Endo/exonu/phosph_ase_sf"/>
</dbReference>
<dbReference type="AlphaFoldDB" id="A0A5C5ZRJ5"/>
<dbReference type="Proteomes" id="UP000315440">
    <property type="component" value="Unassembled WGS sequence"/>
</dbReference>
<dbReference type="GO" id="GO:0000272">
    <property type="term" value="P:polysaccharide catabolic process"/>
    <property type="evidence" value="ECO:0007669"/>
    <property type="project" value="InterPro"/>
</dbReference>
<gene>
    <name evidence="1" type="ORF">Mal64_02480</name>
</gene>